<dbReference type="PRINTS" id="PR01506">
    <property type="entry name" value="TATBPROTEIN"/>
</dbReference>
<keyword evidence="13" id="KW-1185">Reference proteome</keyword>
<dbReference type="RefSeq" id="WP_221573394.1">
    <property type="nucleotide sequence ID" value="NZ_JAIGNK010000002.1"/>
</dbReference>
<evidence type="ECO:0000256" key="5">
    <source>
        <dbReference type="ARBA" id="ARBA00022927"/>
    </source>
</evidence>
<comment type="similarity">
    <text evidence="9">Belongs to the TatB family.</text>
</comment>
<keyword evidence="6 9" id="KW-1133">Transmembrane helix</keyword>
<evidence type="ECO:0000256" key="10">
    <source>
        <dbReference type="SAM" id="MobiDB-lite"/>
    </source>
</evidence>
<keyword evidence="4 9" id="KW-0812">Transmembrane</keyword>
<feature type="region of interest" description="Disordered" evidence="10">
    <location>
        <begin position="76"/>
        <end position="153"/>
    </location>
</feature>
<comment type="caution">
    <text evidence="12">The sequence shown here is derived from an EMBL/GenBank/DDBJ whole genome shotgun (WGS) entry which is preliminary data.</text>
</comment>
<evidence type="ECO:0000256" key="9">
    <source>
        <dbReference type="HAMAP-Rule" id="MF_00237"/>
    </source>
</evidence>
<dbReference type="Gene3D" id="1.20.5.3310">
    <property type="match status" value="1"/>
</dbReference>
<dbReference type="InterPro" id="IPR003369">
    <property type="entry name" value="TatA/B/E"/>
</dbReference>
<comment type="function">
    <text evidence="9">Part of the twin-arginine translocation (Tat) system that transports large folded proteins containing a characteristic twin-arginine motif in their signal peptide across membranes. Together with TatC, TatB is part of a receptor directly interacting with Tat signal peptides. TatB may form an oligomeric binding site that transiently accommodates folded Tat precursor proteins before their translocation.</text>
</comment>
<evidence type="ECO:0000256" key="8">
    <source>
        <dbReference type="ARBA" id="ARBA00023136"/>
    </source>
</evidence>
<dbReference type="PANTHER" id="PTHR33162:SF1">
    <property type="entry name" value="SEC-INDEPENDENT PROTEIN TRANSLOCASE PROTEIN TATA, CHLOROPLASTIC"/>
    <property type="match status" value="1"/>
</dbReference>
<sequence length="153" mass="16272">MFDIGAAELLVVVVVAILVIGPKDMPAAMRAAGRWIGKLRRMSAHFRSGIDEMVRQAEIEEMEEKWSQRNKEIMAKYPTGDEPEGGAPEEIPTPQMEPLASAGEVADPDAAAEAAIARAAPKKAPEHGGEAKPAPPPKIDEPGLPFGDPEKGA</sequence>
<comment type="subunit">
    <text evidence="9">The Tat system comprises two distinct complexes: a TatABC complex, containing multiple copies of TatA, TatB and TatC subunits, and a separate TatA complex, containing only TatA subunits. Substrates initially bind to the TatABC complex, which probably triggers association of the separate TatA complex to form the active translocon.</text>
</comment>
<evidence type="ECO:0000256" key="6">
    <source>
        <dbReference type="ARBA" id="ARBA00022989"/>
    </source>
</evidence>
<protein>
    <recommendedName>
        <fullName evidence="9">Sec-independent protein translocase protein TatB</fullName>
    </recommendedName>
</protein>
<gene>
    <name evidence="9 12" type="primary">tatB</name>
    <name evidence="12" type="ORF">K3152_06995</name>
</gene>
<evidence type="ECO:0000256" key="1">
    <source>
        <dbReference type="ARBA" id="ARBA00004167"/>
    </source>
</evidence>
<dbReference type="Pfam" id="PF02416">
    <property type="entry name" value="TatA_B_E"/>
    <property type="match status" value="1"/>
</dbReference>
<evidence type="ECO:0000256" key="4">
    <source>
        <dbReference type="ARBA" id="ARBA00022692"/>
    </source>
</evidence>
<evidence type="ECO:0000313" key="13">
    <source>
        <dbReference type="Proteomes" id="UP000783253"/>
    </source>
</evidence>
<organism evidence="12 13">
    <name type="scientific">Qipengyuania polymorpha</name>
    <dbReference type="NCBI Taxonomy" id="2867234"/>
    <lineage>
        <taxon>Bacteria</taxon>
        <taxon>Pseudomonadati</taxon>
        <taxon>Pseudomonadota</taxon>
        <taxon>Alphaproteobacteria</taxon>
        <taxon>Sphingomonadales</taxon>
        <taxon>Erythrobacteraceae</taxon>
        <taxon>Qipengyuania</taxon>
    </lineage>
</organism>
<feature type="compositionally biased region" description="Low complexity" evidence="10">
    <location>
        <begin position="100"/>
        <end position="119"/>
    </location>
</feature>
<keyword evidence="7 9" id="KW-0811">Translocation</keyword>
<keyword evidence="3 9" id="KW-1003">Cell membrane</keyword>
<evidence type="ECO:0000256" key="11">
    <source>
        <dbReference type="SAM" id="Phobius"/>
    </source>
</evidence>
<accession>A0ABS7J1P3</accession>
<proteinExistence type="inferred from homology"/>
<dbReference type="HAMAP" id="MF_00237">
    <property type="entry name" value="TatB"/>
    <property type="match status" value="1"/>
</dbReference>
<reference evidence="12 13" key="1">
    <citation type="submission" date="2021-08" db="EMBL/GenBank/DDBJ databases">
        <title>Comparative Genomics Analysis of the Genus Qipengyuania Reveals Extensive Genetic Diversity and Metabolic Versatility, Including the Description of Fifteen Novel Species.</title>
        <authorList>
            <person name="Liu Y."/>
        </authorList>
    </citation>
    <scope>NUCLEOTIDE SEQUENCE [LARGE SCALE GENOMIC DNA]</scope>
    <source>
        <strain evidence="12 13">1NDH17</strain>
    </source>
</reference>
<dbReference type="InterPro" id="IPR018448">
    <property type="entry name" value="TatB"/>
</dbReference>
<name>A0ABS7J1P3_9SPHN</name>
<keyword evidence="5 9" id="KW-0653">Protein transport</keyword>
<dbReference type="PANTHER" id="PTHR33162">
    <property type="entry name" value="SEC-INDEPENDENT PROTEIN TRANSLOCASE PROTEIN TATA, CHLOROPLASTIC"/>
    <property type="match status" value="1"/>
</dbReference>
<evidence type="ECO:0000256" key="2">
    <source>
        <dbReference type="ARBA" id="ARBA00022448"/>
    </source>
</evidence>
<dbReference type="EMBL" id="JAIGNK010000002">
    <property type="protein sequence ID" value="MBX7457989.1"/>
    <property type="molecule type" value="Genomic_DNA"/>
</dbReference>
<dbReference type="NCBIfam" id="TIGR01410">
    <property type="entry name" value="tatB"/>
    <property type="match status" value="1"/>
</dbReference>
<evidence type="ECO:0000313" key="12">
    <source>
        <dbReference type="EMBL" id="MBX7457989.1"/>
    </source>
</evidence>
<keyword evidence="2 9" id="KW-0813">Transport</keyword>
<comment type="subcellular location">
    <subcellularLocation>
        <location evidence="9">Cell membrane</location>
        <topology evidence="9">Single-pass membrane protein</topology>
    </subcellularLocation>
    <subcellularLocation>
        <location evidence="1">Membrane</location>
        <topology evidence="1">Single-pass membrane protein</topology>
    </subcellularLocation>
</comment>
<evidence type="ECO:0000256" key="7">
    <source>
        <dbReference type="ARBA" id="ARBA00023010"/>
    </source>
</evidence>
<feature type="transmembrane region" description="Helical" evidence="11">
    <location>
        <begin position="6"/>
        <end position="22"/>
    </location>
</feature>
<evidence type="ECO:0000256" key="3">
    <source>
        <dbReference type="ARBA" id="ARBA00022475"/>
    </source>
</evidence>
<dbReference type="Proteomes" id="UP000783253">
    <property type="component" value="Unassembled WGS sequence"/>
</dbReference>
<keyword evidence="8 9" id="KW-0472">Membrane</keyword>